<dbReference type="GO" id="GO:0008199">
    <property type="term" value="F:ferric iron binding"/>
    <property type="evidence" value="ECO:0007669"/>
    <property type="project" value="InterPro"/>
</dbReference>
<dbReference type="STRING" id="1423892.EMUR_03625"/>
<gene>
    <name evidence="3" type="ORF">EMUR_03625</name>
</gene>
<dbReference type="Pfam" id="PF01491">
    <property type="entry name" value="Frataxin_Cyay"/>
    <property type="match status" value="1"/>
</dbReference>
<sequence>MSHSLCMSDFQNLSYNLLNTLTKMIDKVDIDGALECENYDGVVKISDSQGNVYIINKHEPSMQIWVASPISGSVRFSYDKSSSTWISDKNDELFDFLRSEIRILFDIMI</sequence>
<dbReference type="PATRIC" id="fig|1423892.3.peg.740"/>
<reference evidence="3 4" key="1">
    <citation type="journal article" date="2014" name="Genome Announc.">
        <title>Complete Genome Sequence of Ehrlichia muris Strain AS145T, a Model Monocytotropic Ehrlichia Strain.</title>
        <authorList>
            <person name="Thirumalapura N.R."/>
            <person name="Qin X."/>
            <person name="Kuriakose J.A."/>
            <person name="Walker D.H."/>
        </authorList>
    </citation>
    <scope>NUCLEOTIDE SEQUENCE [LARGE SCALE GENOMIC DNA]</scope>
    <source>
        <strain evidence="4">AS154</strain>
    </source>
</reference>
<dbReference type="GO" id="GO:0006879">
    <property type="term" value="P:intracellular iron ion homeostasis"/>
    <property type="evidence" value="ECO:0007669"/>
    <property type="project" value="TreeGrafter"/>
</dbReference>
<dbReference type="SMART" id="SM01219">
    <property type="entry name" value="Frataxin_Cyay"/>
    <property type="match status" value="1"/>
</dbReference>
<dbReference type="HOGENOM" id="CLU_080880_4_1_5"/>
<dbReference type="PANTHER" id="PTHR16821:SF2">
    <property type="entry name" value="FRATAXIN, MITOCHONDRIAL"/>
    <property type="match status" value="1"/>
</dbReference>
<dbReference type="GO" id="GO:0004322">
    <property type="term" value="F:ferroxidase activity"/>
    <property type="evidence" value="ECO:0007669"/>
    <property type="project" value="TreeGrafter"/>
</dbReference>
<dbReference type="InterPro" id="IPR036524">
    <property type="entry name" value="Frataxin/CyaY_sf"/>
</dbReference>
<evidence type="ECO:0000256" key="1">
    <source>
        <dbReference type="ARBA" id="ARBA00008183"/>
    </source>
</evidence>
<dbReference type="PROSITE" id="PS50810">
    <property type="entry name" value="FRATAXIN_2"/>
    <property type="match status" value="1"/>
</dbReference>
<evidence type="ECO:0000256" key="2">
    <source>
        <dbReference type="ARBA" id="ARBA00023004"/>
    </source>
</evidence>
<proteinExistence type="inferred from homology"/>
<dbReference type="GO" id="GO:0005737">
    <property type="term" value="C:cytoplasm"/>
    <property type="evidence" value="ECO:0007669"/>
    <property type="project" value="UniProtKB-ARBA"/>
</dbReference>
<dbReference type="OrthoDB" id="8480400at2"/>
<evidence type="ECO:0000313" key="4">
    <source>
        <dbReference type="Proteomes" id="UP000018689"/>
    </source>
</evidence>
<dbReference type="GO" id="GO:0051537">
    <property type="term" value="F:2 iron, 2 sulfur cluster binding"/>
    <property type="evidence" value="ECO:0007669"/>
    <property type="project" value="TreeGrafter"/>
</dbReference>
<name>V9R990_9RICK</name>
<accession>V9R990</accession>
<keyword evidence="4" id="KW-1185">Reference proteome</keyword>
<dbReference type="Proteomes" id="UP000018689">
    <property type="component" value="Chromosome"/>
</dbReference>
<dbReference type="PANTHER" id="PTHR16821">
    <property type="entry name" value="FRATAXIN"/>
    <property type="match status" value="1"/>
</dbReference>
<comment type="similarity">
    <text evidence="1">Belongs to the frataxin family.</text>
</comment>
<keyword evidence="2" id="KW-0408">Iron</keyword>
<dbReference type="KEGG" id="emr:EMUR_03625"/>
<dbReference type="EMBL" id="CP006917">
    <property type="protein sequence ID" value="AHC39456.1"/>
    <property type="molecule type" value="Genomic_DNA"/>
</dbReference>
<dbReference type="AlphaFoldDB" id="V9R990"/>
<dbReference type="GO" id="GO:0016226">
    <property type="term" value="P:iron-sulfur cluster assembly"/>
    <property type="evidence" value="ECO:0007669"/>
    <property type="project" value="InterPro"/>
</dbReference>
<organism evidence="3 4">
    <name type="scientific">Ehrlichia muris AS145</name>
    <dbReference type="NCBI Taxonomy" id="1423892"/>
    <lineage>
        <taxon>Bacteria</taxon>
        <taxon>Pseudomonadati</taxon>
        <taxon>Pseudomonadota</taxon>
        <taxon>Alphaproteobacteria</taxon>
        <taxon>Rickettsiales</taxon>
        <taxon>Anaplasmataceae</taxon>
        <taxon>Ehrlichia</taxon>
    </lineage>
</organism>
<dbReference type="GO" id="GO:0008198">
    <property type="term" value="F:ferrous iron binding"/>
    <property type="evidence" value="ECO:0007669"/>
    <property type="project" value="TreeGrafter"/>
</dbReference>
<dbReference type="Gene3D" id="3.30.920.10">
    <property type="entry name" value="Frataxin/CyaY"/>
    <property type="match status" value="1"/>
</dbReference>
<dbReference type="PROSITE" id="PS01344">
    <property type="entry name" value="FRATAXIN_1"/>
    <property type="match status" value="1"/>
</dbReference>
<protein>
    <submittedName>
        <fullName evidence="3">CyaY protein</fullName>
    </submittedName>
</protein>
<dbReference type="GO" id="GO:0034986">
    <property type="term" value="F:iron chaperone activity"/>
    <property type="evidence" value="ECO:0007669"/>
    <property type="project" value="TreeGrafter"/>
</dbReference>
<dbReference type="NCBIfam" id="TIGR03421">
    <property type="entry name" value="FeS_CyaY"/>
    <property type="match status" value="1"/>
</dbReference>
<dbReference type="RefSeq" id="WP_024072308.1">
    <property type="nucleotide sequence ID" value="NC_023063.1"/>
</dbReference>
<dbReference type="InterPro" id="IPR002908">
    <property type="entry name" value="Frataxin/CyaY"/>
</dbReference>
<evidence type="ECO:0000313" key="3">
    <source>
        <dbReference type="EMBL" id="AHC39456.1"/>
    </source>
</evidence>
<dbReference type="SUPFAM" id="SSF55387">
    <property type="entry name" value="Frataxin/Nqo15-like"/>
    <property type="match status" value="1"/>
</dbReference>
<dbReference type="InterPro" id="IPR020895">
    <property type="entry name" value="Frataxin_CS"/>
</dbReference>